<proteinExistence type="predicted"/>
<keyword evidence="2" id="KW-1185">Reference proteome</keyword>
<name>A0AAV6RGW6_SOLSE</name>
<protein>
    <submittedName>
        <fullName evidence="1">Uncharacterized protein</fullName>
    </submittedName>
</protein>
<organism evidence="1 2">
    <name type="scientific">Solea senegalensis</name>
    <name type="common">Senegalese sole</name>
    <dbReference type="NCBI Taxonomy" id="28829"/>
    <lineage>
        <taxon>Eukaryota</taxon>
        <taxon>Metazoa</taxon>
        <taxon>Chordata</taxon>
        <taxon>Craniata</taxon>
        <taxon>Vertebrata</taxon>
        <taxon>Euteleostomi</taxon>
        <taxon>Actinopterygii</taxon>
        <taxon>Neopterygii</taxon>
        <taxon>Teleostei</taxon>
        <taxon>Neoteleostei</taxon>
        <taxon>Acanthomorphata</taxon>
        <taxon>Carangaria</taxon>
        <taxon>Pleuronectiformes</taxon>
        <taxon>Pleuronectoidei</taxon>
        <taxon>Soleidae</taxon>
        <taxon>Solea</taxon>
    </lineage>
</organism>
<dbReference type="AlphaFoldDB" id="A0AAV6RGW6"/>
<dbReference type="EMBL" id="JAGKHQ010000011">
    <property type="protein sequence ID" value="KAG7504498.1"/>
    <property type="molecule type" value="Genomic_DNA"/>
</dbReference>
<comment type="caution">
    <text evidence="1">The sequence shown here is derived from an EMBL/GenBank/DDBJ whole genome shotgun (WGS) entry which is preliminary data.</text>
</comment>
<accession>A0AAV6RGW6</accession>
<evidence type="ECO:0000313" key="1">
    <source>
        <dbReference type="EMBL" id="KAG7504498.1"/>
    </source>
</evidence>
<dbReference type="Proteomes" id="UP000693946">
    <property type="component" value="Linkage Group LG19"/>
</dbReference>
<sequence length="239" mass="26174">MLCVQTSSNCSTPAHKKAIKYLQLTESRAIQLLLDCTGAQPNGELWKRWSGASPASNETQSLVVDQNPVLVLRFHGSYDSRNTTSVAGQAACRTDESLGGSSRVFICSPVLQRGSDIGFGDASIVAHEKEYPGIYFGRDARQMFSNLRKMTARDSSSNSEGIQIPGIRRQPLLASQEYSGDDLHGDAETSNQYLSIMPNSSAALLPFTGRPPVCDDVVWYQWVSEEHVKQLIAAVDFNI</sequence>
<reference evidence="1 2" key="1">
    <citation type="journal article" date="2021" name="Sci. Rep.">
        <title>Chromosome anchoring in Senegalese sole (Solea senegalensis) reveals sex-associated markers and genome rearrangements in flatfish.</title>
        <authorList>
            <person name="Guerrero-Cozar I."/>
            <person name="Gomez-Garrido J."/>
            <person name="Berbel C."/>
            <person name="Martinez-Blanch J.F."/>
            <person name="Alioto T."/>
            <person name="Claros M.G."/>
            <person name="Gagnaire P.A."/>
            <person name="Manchado M."/>
        </authorList>
    </citation>
    <scope>NUCLEOTIDE SEQUENCE [LARGE SCALE GENOMIC DNA]</scope>
    <source>
        <strain evidence="1">Sse05_10M</strain>
    </source>
</reference>
<evidence type="ECO:0000313" key="2">
    <source>
        <dbReference type="Proteomes" id="UP000693946"/>
    </source>
</evidence>
<gene>
    <name evidence="1" type="ORF">JOB18_010212</name>
</gene>